<proteinExistence type="predicted"/>
<dbReference type="EMBL" id="CADIKH010000006">
    <property type="protein sequence ID" value="CAB3751613.1"/>
    <property type="molecule type" value="Genomic_DNA"/>
</dbReference>
<organism evidence="1 2">
    <name type="scientific">Paraburkholderia humisilvae</name>
    <dbReference type="NCBI Taxonomy" id="627669"/>
    <lineage>
        <taxon>Bacteria</taxon>
        <taxon>Pseudomonadati</taxon>
        <taxon>Pseudomonadota</taxon>
        <taxon>Betaproteobacteria</taxon>
        <taxon>Burkholderiales</taxon>
        <taxon>Burkholderiaceae</taxon>
        <taxon>Paraburkholderia</taxon>
    </lineage>
</organism>
<protein>
    <submittedName>
        <fullName evidence="1">Uncharacterized protein</fullName>
    </submittedName>
</protein>
<keyword evidence="2" id="KW-1185">Reference proteome</keyword>
<sequence length="40" mass="4345">MHPAILVAMSEVMTVGFVYDVFRIAAATGMVQTAKESLMK</sequence>
<reference evidence="1 2" key="1">
    <citation type="submission" date="2020-04" db="EMBL/GenBank/DDBJ databases">
        <authorList>
            <person name="De Canck E."/>
        </authorList>
    </citation>
    <scope>NUCLEOTIDE SEQUENCE [LARGE SCALE GENOMIC DNA]</scope>
    <source>
        <strain evidence="1 2">LMG 29542</strain>
    </source>
</reference>
<evidence type="ECO:0000313" key="1">
    <source>
        <dbReference type="EMBL" id="CAB3751613.1"/>
    </source>
</evidence>
<dbReference type="Proteomes" id="UP000494363">
    <property type="component" value="Unassembled WGS sequence"/>
</dbReference>
<dbReference type="RefSeq" id="WP_281369764.1">
    <property type="nucleotide sequence ID" value="NZ_CADIKH010000006.1"/>
</dbReference>
<accession>A0A6J5DCB7</accession>
<dbReference type="AlphaFoldDB" id="A0A6J5DCB7"/>
<gene>
    <name evidence="1" type="ORF">LMG29542_01512</name>
</gene>
<evidence type="ECO:0000313" key="2">
    <source>
        <dbReference type="Proteomes" id="UP000494363"/>
    </source>
</evidence>
<name>A0A6J5DCB7_9BURK</name>